<comment type="similarity">
    <text evidence="2">Belongs to the CPA3 antiporters (TC 2.A.63) subunit F family.</text>
</comment>
<dbReference type="InterPro" id="IPR007208">
    <property type="entry name" value="MrpF/PhaF-like"/>
</dbReference>
<dbReference type="AlphaFoldDB" id="A0A6B0YQY7"/>
<dbReference type="GO" id="GO:0005886">
    <property type="term" value="C:plasma membrane"/>
    <property type="evidence" value="ECO:0007669"/>
    <property type="project" value="UniProtKB-SubCell"/>
</dbReference>
<feature type="transmembrane region" description="Helical" evidence="8">
    <location>
        <begin position="6"/>
        <end position="26"/>
    </location>
</feature>
<evidence type="ECO:0000256" key="8">
    <source>
        <dbReference type="SAM" id="Phobius"/>
    </source>
</evidence>
<keyword evidence="6 8" id="KW-1133">Transmembrane helix</keyword>
<sequence length="103" mass="11562">MSDDLFELSLVVLMTLLSFSLLLCFGRLLRGPDLPNRTVAFDLISIHAVGIFLLFAVSSHSYVLLEGAIITAVLGFLGTMMFARALERYPHVRWLERSSEDDE</sequence>
<evidence type="ECO:0000256" key="2">
    <source>
        <dbReference type="ARBA" id="ARBA00009212"/>
    </source>
</evidence>
<evidence type="ECO:0000256" key="5">
    <source>
        <dbReference type="ARBA" id="ARBA00022692"/>
    </source>
</evidence>
<evidence type="ECO:0000256" key="4">
    <source>
        <dbReference type="ARBA" id="ARBA00022475"/>
    </source>
</evidence>
<accession>A0A6B0YQY7</accession>
<evidence type="ECO:0000313" key="9">
    <source>
        <dbReference type="EMBL" id="MXY92399.1"/>
    </source>
</evidence>
<name>A0A6B0YQY7_9CHLR</name>
<feature type="transmembrane region" description="Helical" evidence="8">
    <location>
        <begin position="38"/>
        <end position="57"/>
    </location>
</feature>
<evidence type="ECO:0000256" key="7">
    <source>
        <dbReference type="ARBA" id="ARBA00023136"/>
    </source>
</evidence>
<proteinExistence type="inferred from homology"/>
<evidence type="ECO:0000256" key="6">
    <source>
        <dbReference type="ARBA" id="ARBA00022989"/>
    </source>
</evidence>
<gene>
    <name evidence="9" type="ORF">F4Y42_03015</name>
</gene>
<dbReference type="Pfam" id="PF04066">
    <property type="entry name" value="MrpF_PhaF"/>
    <property type="match status" value="1"/>
</dbReference>
<feature type="transmembrane region" description="Helical" evidence="8">
    <location>
        <begin position="63"/>
        <end position="83"/>
    </location>
</feature>
<dbReference type="EMBL" id="VXRG01000028">
    <property type="protein sequence ID" value="MXY92399.1"/>
    <property type="molecule type" value="Genomic_DNA"/>
</dbReference>
<dbReference type="PANTHER" id="PTHR34702:SF1">
    <property type="entry name" value="NA(+)_H(+) ANTIPORTER SUBUNIT F"/>
    <property type="match status" value="1"/>
</dbReference>
<keyword evidence="5 8" id="KW-0812">Transmembrane</keyword>
<keyword evidence="3" id="KW-0813">Transport</keyword>
<dbReference type="GO" id="GO:0015385">
    <property type="term" value="F:sodium:proton antiporter activity"/>
    <property type="evidence" value="ECO:0007669"/>
    <property type="project" value="TreeGrafter"/>
</dbReference>
<protein>
    <recommendedName>
        <fullName evidence="10">Cation:proton antiporter</fullName>
    </recommendedName>
</protein>
<evidence type="ECO:0008006" key="10">
    <source>
        <dbReference type="Google" id="ProtNLM"/>
    </source>
</evidence>
<keyword evidence="7 8" id="KW-0472">Membrane</keyword>
<comment type="caution">
    <text evidence="9">The sequence shown here is derived from an EMBL/GenBank/DDBJ whole genome shotgun (WGS) entry which is preliminary data.</text>
</comment>
<dbReference type="PANTHER" id="PTHR34702">
    <property type="entry name" value="NA(+)/H(+) ANTIPORTER SUBUNIT F1"/>
    <property type="match status" value="1"/>
</dbReference>
<comment type="subcellular location">
    <subcellularLocation>
        <location evidence="1">Cell membrane</location>
        <topology evidence="1">Multi-pass membrane protein</topology>
    </subcellularLocation>
</comment>
<evidence type="ECO:0000256" key="1">
    <source>
        <dbReference type="ARBA" id="ARBA00004651"/>
    </source>
</evidence>
<evidence type="ECO:0000256" key="3">
    <source>
        <dbReference type="ARBA" id="ARBA00022448"/>
    </source>
</evidence>
<reference evidence="9" key="1">
    <citation type="submission" date="2019-09" db="EMBL/GenBank/DDBJ databases">
        <title>Characterisation of the sponge microbiome using genome-centric metagenomics.</title>
        <authorList>
            <person name="Engelberts J.P."/>
            <person name="Robbins S.J."/>
            <person name="De Goeij J.M."/>
            <person name="Aranda M."/>
            <person name="Bell S.C."/>
            <person name="Webster N.S."/>
        </authorList>
    </citation>
    <scope>NUCLEOTIDE SEQUENCE</scope>
    <source>
        <strain evidence="9">SB0664_bin_27</strain>
    </source>
</reference>
<keyword evidence="4" id="KW-1003">Cell membrane</keyword>
<organism evidence="9">
    <name type="scientific">Caldilineaceae bacterium SB0664_bin_27</name>
    <dbReference type="NCBI Taxonomy" id="2605260"/>
    <lineage>
        <taxon>Bacteria</taxon>
        <taxon>Bacillati</taxon>
        <taxon>Chloroflexota</taxon>
        <taxon>Caldilineae</taxon>
        <taxon>Caldilineales</taxon>
        <taxon>Caldilineaceae</taxon>
    </lineage>
</organism>